<dbReference type="Proteomes" id="UP000012043">
    <property type="component" value="Unassembled WGS sequence"/>
</dbReference>
<evidence type="ECO:0000313" key="2">
    <source>
        <dbReference type="Proteomes" id="UP000012043"/>
    </source>
</evidence>
<reference evidence="1 2" key="1">
    <citation type="journal article" date="2012" name="J. Bacteriol.">
        <title>Genome Sequence of Pectin-Degrading Alishewanella aestuarii Strain B11T, Isolated from Tidal Flat Sediment.</title>
        <authorList>
            <person name="Jung J."/>
            <person name="Choi S."/>
            <person name="Chun J."/>
            <person name="Park W."/>
        </authorList>
    </citation>
    <scope>NUCLEOTIDE SEQUENCE [LARGE SCALE GENOMIC DNA]</scope>
    <source>
        <strain evidence="1 2">B11</strain>
    </source>
</reference>
<keyword evidence="2" id="KW-1185">Reference proteome</keyword>
<dbReference type="EMBL" id="ALAB01000002">
    <property type="protein sequence ID" value="EJI86721.1"/>
    <property type="molecule type" value="Genomic_DNA"/>
</dbReference>
<organism evidence="1 2">
    <name type="scientific">Alishewanella aestuarii B11</name>
    <dbReference type="NCBI Taxonomy" id="1197174"/>
    <lineage>
        <taxon>Bacteria</taxon>
        <taxon>Pseudomonadati</taxon>
        <taxon>Pseudomonadota</taxon>
        <taxon>Gammaproteobacteria</taxon>
        <taxon>Alteromonadales</taxon>
        <taxon>Alteromonadaceae</taxon>
        <taxon>Alishewanella</taxon>
    </lineage>
</organism>
<evidence type="ECO:0000313" key="1">
    <source>
        <dbReference type="EMBL" id="EJI86721.1"/>
    </source>
</evidence>
<sequence>MQLVILFITSLLGDANFAMNHVPANYISYCQQFITETTGRPLPAEVDTAVVQKLKLTSSVAFTRGTLGEVGKIRDNYKQFFVCSVVNDTGEVISLYETKVKLHYEKETPLHSEYSKNYVDNDDAFFDLFLFFRHGDDFLFQEKARYNNTQLYKYFSKLEDAWYGDVILNDAEDAILKRLVGTWYFVNDDISNDCYQSIGISKHKNFTIGNECDEVPSDRTALHEEELVREAGKYDLDDGVLILSRDRIYRDSFLTPFEKTVAYRIILTDNASKLILIDENNNRLVFSKFSDSKD</sequence>
<name>J1QM79_9ALTE</name>
<comment type="caution">
    <text evidence="1">The sequence shown here is derived from an EMBL/GenBank/DDBJ whole genome shotgun (WGS) entry which is preliminary data.</text>
</comment>
<proteinExistence type="predicted"/>
<dbReference type="PATRIC" id="fig|1197174.4.peg.263"/>
<accession>J1QM79</accession>
<dbReference type="RefSeq" id="WP_008606489.1">
    <property type="nucleotide sequence ID" value="NZ_ALAB01000002.1"/>
</dbReference>
<dbReference type="AlphaFoldDB" id="J1QM79"/>
<protein>
    <submittedName>
        <fullName evidence="1">Uncharacterized protein</fullName>
    </submittedName>
</protein>
<gene>
    <name evidence="1" type="ORF">AEST_02670</name>
</gene>